<evidence type="ECO:0000256" key="1">
    <source>
        <dbReference type="SAM" id="Coils"/>
    </source>
</evidence>
<name>A0A183DLY6_9BILA</name>
<sequence>LEQIPALTREVDRLRTTEEQLSLHKRQLDELRDEYGDLQNQGTNCRFCAEIPLCLINTSL</sequence>
<dbReference type="AlphaFoldDB" id="A0A183DLY6"/>
<feature type="coiled-coil region" evidence="1">
    <location>
        <begin position="14"/>
        <end position="41"/>
    </location>
</feature>
<protein>
    <submittedName>
        <fullName evidence="2">MerR family transcriptional regulator</fullName>
    </submittedName>
</protein>
<reference evidence="2" key="1">
    <citation type="submission" date="2016-06" db="UniProtKB">
        <authorList>
            <consortium name="WormBaseParasite"/>
        </authorList>
    </citation>
    <scope>IDENTIFICATION</scope>
</reference>
<dbReference type="WBParaSite" id="GPUH_0000973801-mRNA-1">
    <property type="protein sequence ID" value="GPUH_0000973801-mRNA-1"/>
    <property type="gene ID" value="GPUH_0000973801"/>
</dbReference>
<organism evidence="2">
    <name type="scientific">Gongylonema pulchrum</name>
    <dbReference type="NCBI Taxonomy" id="637853"/>
    <lineage>
        <taxon>Eukaryota</taxon>
        <taxon>Metazoa</taxon>
        <taxon>Ecdysozoa</taxon>
        <taxon>Nematoda</taxon>
        <taxon>Chromadorea</taxon>
        <taxon>Rhabditida</taxon>
        <taxon>Spirurina</taxon>
        <taxon>Spiruromorpha</taxon>
        <taxon>Spiruroidea</taxon>
        <taxon>Gongylonematidae</taxon>
        <taxon>Gongylonema</taxon>
    </lineage>
</organism>
<proteinExistence type="predicted"/>
<evidence type="ECO:0000313" key="2">
    <source>
        <dbReference type="WBParaSite" id="GPUH_0000973801-mRNA-1"/>
    </source>
</evidence>
<accession>A0A183DLY6</accession>
<keyword evidence="1" id="KW-0175">Coiled coil</keyword>